<gene>
    <name evidence="1" type="ORF">LCGC14_0175680</name>
</gene>
<organism evidence="1">
    <name type="scientific">marine sediment metagenome</name>
    <dbReference type="NCBI Taxonomy" id="412755"/>
    <lineage>
        <taxon>unclassified sequences</taxon>
        <taxon>metagenomes</taxon>
        <taxon>ecological metagenomes</taxon>
    </lineage>
</organism>
<comment type="caution">
    <text evidence="1">The sequence shown here is derived from an EMBL/GenBank/DDBJ whole genome shotgun (WGS) entry which is preliminary data.</text>
</comment>
<sequence length="71" mass="8182">MMSIIILNTHIQDATFDSDPLAFCGEPSSQNKIILSDKLTISELQKNFRKYDPECVNRLVQSFLFKMINET</sequence>
<name>A0A0F9UVD3_9ZZZZ</name>
<accession>A0A0F9UVD3</accession>
<protein>
    <submittedName>
        <fullName evidence="1">Uncharacterized protein</fullName>
    </submittedName>
</protein>
<proteinExistence type="predicted"/>
<dbReference type="EMBL" id="LAZR01000069">
    <property type="protein sequence ID" value="KKN95699.1"/>
    <property type="molecule type" value="Genomic_DNA"/>
</dbReference>
<evidence type="ECO:0000313" key="1">
    <source>
        <dbReference type="EMBL" id="KKN95699.1"/>
    </source>
</evidence>
<reference evidence="1" key="1">
    <citation type="journal article" date="2015" name="Nature">
        <title>Complex archaea that bridge the gap between prokaryotes and eukaryotes.</title>
        <authorList>
            <person name="Spang A."/>
            <person name="Saw J.H."/>
            <person name="Jorgensen S.L."/>
            <person name="Zaremba-Niedzwiedzka K."/>
            <person name="Martijn J."/>
            <person name="Lind A.E."/>
            <person name="van Eijk R."/>
            <person name="Schleper C."/>
            <person name="Guy L."/>
            <person name="Ettema T.J."/>
        </authorList>
    </citation>
    <scope>NUCLEOTIDE SEQUENCE</scope>
</reference>
<dbReference type="AlphaFoldDB" id="A0A0F9UVD3"/>